<dbReference type="PANTHER" id="PTHR10799">
    <property type="entry name" value="SNF2/RAD54 HELICASE FAMILY"/>
    <property type="match status" value="1"/>
</dbReference>
<keyword evidence="4" id="KW-0347">Helicase</keyword>
<dbReference type="Proteomes" id="UP000622547">
    <property type="component" value="Unassembled WGS sequence"/>
</dbReference>
<dbReference type="GO" id="GO:0005524">
    <property type="term" value="F:ATP binding"/>
    <property type="evidence" value="ECO:0007669"/>
    <property type="project" value="InterPro"/>
</dbReference>
<keyword evidence="1" id="KW-0378">Hydrolase</keyword>
<sequence length="735" mass="82693">MPPTHHERKEIHRWATELLPTIDPLEGHSHTLVASCAKHLRIALRDREHASVTKRLRELPVTDMIYEAPRISTAALHNGGLHTAADVQRQQARLGSIPGIGPAGVRKLHEGLKNARRLTASDLRPPASSEEWREEDEELVRALHAYAETRFLAQSPQWDVLRPLASDLNSVQRATKWWPWTFSTKRSRQQTRDLYDAARRRARSPLTGKALEKMAREIDHVHRLSSEPQSGADLRATWQRSSASLLSLLERFTLEEGDPQEKASVLHGLTQPLFPPDLAARIEAQPLDLTLVRRDLRLYQQFGAKFALVVEQALLGDEMGLGKTIEALAAIAHAIEHDSQHHHLVICPASLIDNWLQEIDETLHKVAGHAYRGPDAADTLRRWNIDRGILVVSFNQANKLADEVLPQLGFVVVDEAHYVKNPETSRTQTAATLMRRGRRALVMGGTPMENKAKEFIDLAALVSPAKGQRLREIFGDGTTAHIQDDKFRREIAHVYLRRNQKEVLEELPTLIWHDELIQVGKTESKAYNTAIADHNLMDARRKLSTANGPNSAKMKYLSEIARECKDGGRKLLVFSFFSDVVSTAKSMFGDECGEISGAVPQSRRDHLIDEFTAREGFAVLALQIEIGGTGLNIQAASVVVIMEPQYKPTTEWQAVGRAYRMGQTERVMVHRLIAKNTVETGLVARTNFKADVFNRIARPSDLAKDIDALLEAQPVDEQQYLDEEWRRIQDHGRAI</sequence>
<dbReference type="AlphaFoldDB" id="A0A8J3U1V9"/>
<evidence type="ECO:0000259" key="3">
    <source>
        <dbReference type="PROSITE" id="PS51194"/>
    </source>
</evidence>
<dbReference type="SMART" id="SM00487">
    <property type="entry name" value="DEXDc"/>
    <property type="match status" value="1"/>
</dbReference>
<keyword evidence="4" id="KW-0067">ATP-binding</keyword>
<dbReference type="CDD" id="cd17919">
    <property type="entry name" value="DEXHc_Snf"/>
    <property type="match status" value="1"/>
</dbReference>
<dbReference type="InterPro" id="IPR000330">
    <property type="entry name" value="SNF2_N"/>
</dbReference>
<name>A0A8J3U1V9_9ACTN</name>
<dbReference type="InterPro" id="IPR001650">
    <property type="entry name" value="Helicase_C-like"/>
</dbReference>
<dbReference type="InterPro" id="IPR027417">
    <property type="entry name" value="P-loop_NTPase"/>
</dbReference>
<dbReference type="SUPFAM" id="SSF52540">
    <property type="entry name" value="P-loop containing nucleoside triphosphate hydrolases"/>
    <property type="match status" value="2"/>
</dbReference>
<keyword evidence="4" id="KW-0547">Nucleotide-binding</keyword>
<dbReference type="InterPro" id="IPR049730">
    <property type="entry name" value="SNF2/RAD54-like_C"/>
</dbReference>
<reference evidence="4 5" key="1">
    <citation type="submission" date="2021-01" db="EMBL/GenBank/DDBJ databases">
        <title>Whole genome shotgun sequence of Planotetraspora phitsanulokensis NBRC 104273.</title>
        <authorList>
            <person name="Komaki H."/>
            <person name="Tamura T."/>
        </authorList>
    </citation>
    <scope>NUCLEOTIDE SEQUENCE [LARGE SCALE GENOMIC DNA]</scope>
    <source>
        <strain evidence="4 5">NBRC 104273</strain>
    </source>
</reference>
<dbReference type="Gene3D" id="3.40.50.10810">
    <property type="entry name" value="Tandem AAA-ATPase domain"/>
    <property type="match status" value="1"/>
</dbReference>
<accession>A0A8J3U1V9</accession>
<evidence type="ECO:0000256" key="1">
    <source>
        <dbReference type="ARBA" id="ARBA00022801"/>
    </source>
</evidence>
<evidence type="ECO:0000313" key="5">
    <source>
        <dbReference type="Proteomes" id="UP000622547"/>
    </source>
</evidence>
<dbReference type="InterPro" id="IPR014001">
    <property type="entry name" value="Helicase_ATP-bd"/>
</dbReference>
<dbReference type="GO" id="GO:0016787">
    <property type="term" value="F:hydrolase activity"/>
    <property type="evidence" value="ECO:0007669"/>
    <property type="project" value="UniProtKB-KW"/>
</dbReference>
<dbReference type="EMBL" id="BOOP01000008">
    <property type="protein sequence ID" value="GII37018.1"/>
    <property type="molecule type" value="Genomic_DNA"/>
</dbReference>
<dbReference type="CDD" id="cd18793">
    <property type="entry name" value="SF2_C_SNF"/>
    <property type="match status" value="1"/>
</dbReference>
<dbReference type="Pfam" id="PF00176">
    <property type="entry name" value="SNF2-rel_dom"/>
    <property type="match status" value="1"/>
</dbReference>
<feature type="domain" description="Helicase ATP-binding" evidence="2">
    <location>
        <begin position="304"/>
        <end position="465"/>
    </location>
</feature>
<dbReference type="PROSITE" id="PS51194">
    <property type="entry name" value="HELICASE_CTER"/>
    <property type="match status" value="1"/>
</dbReference>
<comment type="caution">
    <text evidence="4">The sequence shown here is derived from an EMBL/GenBank/DDBJ whole genome shotgun (WGS) entry which is preliminary data.</text>
</comment>
<protein>
    <submittedName>
        <fullName evidence="4">Helicase SNF2</fullName>
    </submittedName>
</protein>
<dbReference type="SMART" id="SM00490">
    <property type="entry name" value="HELICc"/>
    <property type="match status" value="1"/>
</dbReference>
<evidence type="ECO:0000313" key="4">
    <source>
        <dbReference type="EMBL" id="GII37018.1"/>
    </source>
</evidence>
<proteinExistence type="predicted"/>
<organism evidence="4 5">
    <name type="scientific">Planotetraspora phitsanulokensis</name>
    <dbReference type="NCBI Taxonomy" id="575192"/>
    <lineage>
        <taxon>Bacteria</taxon>
        <taxon>Bacillati</taxon>
        <taxon>Actinomycetota</taxon>
        <taxon>Actinomycetes</taxon>
        <taxon>Streptosporangiales</taxon>
        <taxon>Streptosporangiaceae</taxon>
        <taxon>Planotetraspora</taxon>
    </lineage>
</organism>
<feature type="domain" description="Helicase C-terminal" evidence="3">
    <location>
        <begin position="556"/>
        <end position="710"/>
    </location>
</feature>
<gene>
    <name evidence="4" type="ORF">Pph01_20210</name>
</gene>
<dbReference type="InterPro" id="IPR038718">
    <property type="entry name" value="SNF2-like_sf"/>
</dbReference>
<dbReference type="Gene3D" id="3.40.50.300">
    <property type="entry name" value="P-loop containing nucleotide triphosphate hydrolases"/>
    <property type="match status" value="1"/>
</dbReference>
<dbReference type="PROSITE" id="PS51192">
    <property type="entry name" value="HELICASE_ATP_BIND_1"/>
    <property type="match status" value="1"/>
</dbReference>
<dbReference type="GO" id="GO:0004386">
    <property type="term" value="F:helicase activity"/>
    <property type="evidence" value="ECO:0007669"/>
    <property type="project" value="UniProtKB-KW"/>
</dbReference>
<keyword evidence="5" id="KW-1185">Reference proteome</keyword>
<evidence type="ECO:0000259" key="2">
    <source>
        <dbReference type="PROSITE" id="PS51192"/>
    </source>
</evidence>